<dbReference type="Pfam" id="PF00078">
    <property type="entry name" value="RVT_1"/>
    <property type="match status" value="1"/>
</dbReference>
<dbReference type="Gene3D" id="3.30.70.270">
    <property type="match status" value="2"/>
</dbReference>
<protein>
    <recommendedName>
        <fullName evidence="1">RNA-directed DNA polymerase</fullName>
        <ecNumber evidence="1">2.7.7.49</ecNumber>
    </recommendedName>
</protein>
<evidence type="ECO:0000256" key="4">
    <source>
        <dbReference type="ARBA" id="ARBA00022695"/>
    </source>
</evidence>
<evidence type="ECO:0000259" key="9">
    <source>
        <dbReference type="PROSITE" id="PS50994"/>
    </source>
</evidence>
<dbReference type="InterPro" id="IPR050951">
    <property type="entry name" value="Retrovirus_Pol_polyprotein"/>
</dbReference>
<proteinExistence type="predicted"/>
<dbReference type="FunFam" id="3.30.70.270:FF:000020">
    <property type="entry name" value="Transposon Tf2-6 polyprotein-like Protein"/>
    <property type="match status" value="1"/>
</dbReference>
<dbReference type="PANTHER" id="PTHR37984">
    <property type="entry name" value="PROTEIN CBG26694"/>
    <property type="match status" value="1"/>
</dbReference>
<sequence>MIAERIIRPSSSSWSSPVVLVRKKSGEVRFCVDYRRLNAVTERDGYPLPRIEDVLGRLSGAKYFSSLDLESGFWQMAMAEEHREKTAFVTPDGLFEFLRLPFGLCALGDSGLVLNTKKCVFGAKKIVHLGHVVDSHGISPDPAKTEAIVKFPKPRNVTELRAFLGFASFYRSFIPGFAETARPLHFLLKKDANVKVEWAGVHDKAMAELKDKLVTAPVLVCDDGTSELELQTDASVKGIGAVLILNKDGKANPITFISRKLSKAEENYHAKELECLALVWALGKLRHFVYGRPLLVKTDSSALCWLFKKKEVNANVVADTLSRAPVDSANEDELTGDVMAVIQADGYSSQEIALLQHADKDIKQIVLTLQGFSSEGGRPLLLVVPSIIRKEVIEECHDAPNGGHRGIEKTLNRVSQRFWWKGVQSSVKSYVQSCYFCQTFKPRVGLKAGKLRSIPPPEEMFHTLVCIDYLSRWVEARPVISTGVEEVIVFLEEAIILHHGVPTRIVSDKGPCFTSLAFANFCGKWSLRHTQASAEHPETNGLVEKINGSIASTLAAFVNFAHSDWDEKVARAMFSINTSKHSTTEITPFELVFGRPAVLAVENAFPWSPSTPVSPQRRMEAVAQWRKTARRLIVIRQQKSKKNYDQFRKPDPTFLPGELVLVARRPKTKGKTKKFIRRFIGPYQVNRQVSSVCYSVEDLPCNRKKRLWRRFNAHVSQMRHFSVQRETDWCQEENVFDDSSNEFDTETPVLPQEPGKQLADIGNRAVPDVSREIEHQIPTFEPILSTKPITTRAGRVSPGGLARSFPAMFADAECTVDMKVHQGNGKIR</sequence>
<dbReference type="CDD" id="cd09274">
    <property type="entry name" value="RNase_HI_RT_Ty3"/>
    <property type="match status" value="1"/>
</dbReference>
<dbReference type="InterPro" id="IPR043502">
    <property type="entry name" value="DNA/RNA_pol_sf"/>
</dbReference>
<keyword evidence="4" id="KW-0548">Nucleotidyltransferase</keyword>
<dbReference type="EC" id="2.7.7.49" evidence="1"/>
<dbReference type="GO" id="GO:0008233">
    <property type="term" value="F:peptidase activity"/>
    <property type="evidence" value="ECO:0007669"/>
    <property type="project" value="UniProtKB-KW"/>
</dbReference>
<dbReference type="Gene3D" id="1.10.340.70">
    <property type="match status" value="1"/>
</dbReference>
<comment type="caution">
    <text evidence="10">The sequence shown here is derived from an EMBL/GenBank/DDBJ whole genome shotgun (WGS) entry which is preliminary data.</text>
</comment>
<organism evidence="10 11">
    <name type="scientific">Daphnia magna</name>
    <dbReference type="NCBI Taxonomy" id="35525"/>
    <lineage>
        <taxon>Eukaryota</taxon>
        <taxon>Metazoa</taxon>
        <taxon>Ecdysozoa</taxon>
        <taxon>Arthropoda</taxon>
        <taxon>Crustacea</taxon>
        <taxon>Branchiopoda</taxon>
        <taxon>Diplostraca</taxon>
        <taxon>Cladocera</taxon>
        <taxon>Anomopoda</taxon>
        <taxon>Daphniidae</taxon>
        <taxon>Daphnia</taxon>
    </lineage>
</organism>
<dbReference type="InterPro" id="IPR041588">
    <property type="entry name" value="Integrase_H2C2"/>
</dbReference>
<dbReference type="Proteomes" id="UP000076858">
    <property type="component" value="Unassembled WGS sequence"/>
</dbReference>
<dbReference type="Pfam" id="PF17917">
    <property type="entry name" value="RT_RNaseH"/>
    <property type="match status" value="1"/>
</dbReference>
<keyword evidence="6" id="KW-0255">Endonuclease</keyword>
<dbReference type="Gene3D" id="3.10.10.10">
    <property type="entry name" value="HIV Type 1 Reverse Transcriptase, subunit A, domain 1"/>
    <property type="match status" value="1"/>
</dbReference>
<gene>
    <name evidence="10" type="ORF">APZ42_026021</name>
</gene>
<dbReference type="SUPFAM" id="SSF56672">
    <property type="entry name" value="DNA/RNA polymerases"/>
    <property type="match status" value="1"/>
</dbReference>
<accession>A0A164SKL8</accession>
<evidence type="ECO:0000313" key="11">
    <source>
        <dbReference type="Proteomes" id="UP000076858"/>
    </source>
</evidence>
<dbReference type="SUPFAM" id="SSF53098">
    <property type="entry name" value="Ribonuclease H-like"/>
    <property type="match status" value="1"/>
</dbReference>
<dbReference type="CDD" id="cd01647">
    <property type="entry name" value="RT_LTR"/>
    <property type="match status" value="1"/>
</dbReference>
<evidence type="ECO:0000256" key="6">
    <source>
        <dbReference type="ARBA" id="ARBA00022759"/>
    </source>
</evidence>
<dbReference type="InterPro" id="IPR036397">
    <property type="entry name" value="RNaseH_sf"/>
</dbReference>
<dbReference type="PROSITE" id="PS50994">
    <property type="entry name" value="INTEGRASE"/>
    <property type="match status" value="1"/>
</dbReference>
<dbReference type="InterPro" id="IPR001584">
    <property type="entry name" value="Integrase_cat-core"/>
</dbReference>
<dbReference type="PANTHER" id="PTHR37984:SF5">
    <property type="entry name" value="PROTEIN NYNRIN-LIKE"/>
    <property type="match status" value="1"/>
</dbReference>
<name>A0A164SKL8_9CRUS</name>
<dbReference type="GO" id="GO:0003964">
    <property type="term" value="F:RNA-directed DNA polymerase activity"/>
    <property type="evidence" value="ECO:0007669"/>
    <property type="project" value="UniProtKB-KW"/>
</dbReference>
<evidence type="ECO:0000256" key="5">
    <source>
        <dbReference type="ARBA" id="ARBA00022722"/>
    </source>
</evidence>
<dbReference type="GO" id="GO:0042575">
    <property type="term" value="C:DNA polymerase complex"/>
    <property type="evidence" value="ECO:0007669"/>
    <property type="project" value="UniProtKB-ARBA"/>
</dbReference>
<dbReference type="GO" id="GO:0015074">
    <property type="term" value="P:DNA integration"/>
    <property type="evidence" value="ECO:0007669"/>
    <property type="project" value="InterPro"/>
</dbReference>
<dbReference type="Pfam" id="PF17921">
    <property type="entry name" value="Integrase_H2C2"/>
    <property type="match status" value="1"/>
</dbReference>
<dbReference type="GO" id="GO:0003676">
    <property type="term" value="F:nucleic acid binding"/>
    <property type="evidence" value="ECO:0007669"/>
    <property type="project" value="InterPro"/>
</dbReference>
<dbReference type="OrthoDB" id="6382106at2759"/>
<dbReference type="Gene3D" id="3.10.20.370">
    <property type="match status" value="1"/>
</dbReference>
<dbReference type="FunFam" id="3.10.10.10:FF:000007">
    <property type="entry name" value="Retrovirus-related Pol polyprotein from transposon 17.6-like Protein"/>
    <property type="match status" value="1"/>
</dbReference>
<evidence type="ECO:0000256" key="3">
    <source>
        <dbReference type="ARBA" id="ARBA00022679"/>
    </source>
</evidence>
<evidence type="ECO:0000256" key="7">
    <source>
        <dbReference type="ARBA" id="ARBA00022801"/>
    </source>
</evidence>
<dbReference type="InterPro" id="IPR012337">
    <property type="entry name" value="RNaseH-like_sf"/>
</dbReference>
<evidence type="ECO:0000256" key="2">
    <source>
        <dbReference type="ARBA" id="ARBA00022670"/>
    </source>
</evidence>
<dbReference type="GO" id="GO:0004519">
    <property type="term" value="F:endonuclease activity"/>
    <property type="evidence" value="ECO:0007669"/>
    <property type="project" value="UniProtKB-KW"/>
</dbReference>
<dbReference type="Pfam" id="PF00665">
    <property type="entry name" value="rve"/>
    <property type="match status" value="1"/>
</dbReference>
<dbReference type="STRING" id="35525.A0A164SKL8"/>
<dbReference type="FunFam" id="1.10.340.70:FF:000001">
    <property type="entry name" value="Retrovirus-related Pol polyprotein from transposon gypsy-like Protein"/>
    <property type="match status" value="1"/>
</dbReference>
<reference evidence="10 11" key="1">
    <citation type="submission" date="2016-03" db="EMBL/GenBank/DDBJ databases">
        <title>EvidentialGene: Evidence-directed Construction of Genes on Genomes.</title>
        <authorList>
            <person name="Gilbert D.G."/>
            <person name="Choi J.-H."/>
            <person name="Mockaitis K."/>
            <person name="Colbourne J."/>
            <person name="Pfrender M."/>
        </authorList>
    </citation>
    <scope>NUCLEOTIDE SEQUENCE [LARGE SCALE GENOMIC DNA]</scope>
    <source>
        <strain evidence="10 11">Xinb3</strain>
        <tissue evidence="10">Complete organism</tissue>
    </source>
</reference>
<keyword evidence="7" id="KW-0378">Hydrolase</keyword>
<dbReference type="InterPro" id="IPR041373">
    <property type="entry name" value="RT_RNaseH"/>
</dbReference>
<keyword evidence="5" id="KW-0540">Nuclease</keyword>
<feature type="domain" description="Integrase catalytic" evidence="9">
    <location>
        <begin position="438"/>
        <end position="596"/>
    </location>
</feature>
<evidence type="ECO:0000313" key="10">
    <source>
        <dbReference type="EMBL" id="KZS09716.1"/>
    </source>
</evidence>
<dbReference type="Gene3D" id="3.30.420.10">
    <property type="entry name" value="Ribonuclease H-like superfamily/Ribonuclease H"/>
    <property type="match status" value="1"/>
</dbReference>
<evidence type="ECO:0000256" key="8">
    <source>
        <dbReference type="ARBA" id="ARBA00022918"/>
    </source>
</evidence>
<keyword evidence="8" id="KW-0695">RNA-directed DNA polymerase</keyword>
<keyword evidence="2" id="KW-0645">Protease</keyword>
<dbReference type="FunFam" id="3.10.20.370:FF:000001">
    <property type="entry name" value="Retrovirus-related Pol polyprotein from transposon 17.6-like protein"/>
    <property type="match status" value="1"/>
</dbReference>
<dbReference type="InterPro" id="IPR043128">
    <property type="entry name" value="Rev_trsase/Diguanyl_cyclase"/>
</dbReference>
<evidence type="ECO:0000256" key="1">
    <source>
        <dbReference type="ARBA" id="ARBA00012493"/>
    </source>
</evidence>
<dbReference type="EMBL" id="LRGB01002003">
    <property type="protein sequence ID" value="KZS09716.1"/>
    <property type="molecule type" value="Genomic_DNA"/>
</dbReference>
<dbReference type="AlphaFoldDB" id="A0A164SKL8"/>
<dbReference type="GO" id="GO:0006508">
    <property type="term" value="P:proteolysis"/>
    <property type="evidence" value="ECO:0007669"/>
    <property type="project" value="UniProtKB-KW"/>
</dbReference>
<keyword evidence="3" id="KW-0808">Transferase</keyword>
<dbReference type="InterPro" id="IPR000477">
    <property type="entry name" value="RT_dom"/>
</dbReference>
<keyword evidence="11" id="KW-1185">Reference proteome</keyword>